<dbReference type="GO" id="GO:0004821">
    <property type="term" value="F:histidine-tRNA ligase activity"/>
    <property type="evidence" value="ECO:0007669"/>
    <property type="project" value="UniProtKB-UniRule"/>
</dbReference>
<evidence type="ECO:0000256" key="1">
    <source>
        <dbReference type="ARBA" id="ARBA00004496"/>
    </source>
</evidence>
<dbReference type="InterPro" id="IPR045864">
    <property type="entry name" value="aa-tRNA-synth_II/BPL/LPL"/>
</dbReference>
<evidence type="ECO:0000256" key="4">
    <source>
        <dbReference type="ARBA" id="ARBA00022490"/>
    </source>
</evidence>
<sequence length="424" mass="47040">MAKIQAIRGMNDILPDQTPVWQYVESTVRRVLGQYGYQEIRMPVVEHTELFKRSIGEVTDIVEKEMYTFEDRNGDSLTLRPEGTAGCVRAAEEHGLLFNQTRRLWYTGPMFRHERPQKGRYRQFHQIGVECFGMAGPDIDAELLILTARLWSALGLSDHARLEINSIGTSDSRKVYRQALVAYLEQYQDKLDDDSKRRLTTNPLRILDSKDPATREILQGAPSLDDYLDDESRQHFEQLKAMLDAAGVAYTVNPALVRGLDYYGKTVFEWITDSLGAQGTICAGGRYDGLVEQLGGKPTVAVGFAMGLERLILLLETLELVPEHVNNQADVYVTAMGDQAVAPAMALAETLRNELPGRIVVSHCGGGSFKSQMKKADRSGARFAVILGENEIAQATAGLKPLRDDQPQQEVAQADLAAVLAGLL</sequence>
<dbReference type="Proteomes" id="UP000469950">
    <property type="component" value="Unassembled WGS sequence"/>
</dbReference>
<dbReference type="InterPro" id="IPR004516">
    <property type="entry name" value="HisRS/HisZ"/>
</dbReference>
<dbReference type="Pfam" id="PF03129">
    <property type="entry name" value="HGTP_anticodon"/>
    <property type="match status" value="1"/>
</dbReference>
<evidence type="ECO:0000256" key="8">
    <source>
        <dbReference type="ARBA" id="ARBA00022917"/>
    </source>
</evidence>
<evidence type="ECO:0000259" key="13">
    <source>
        <dbReference type="PROSITE" id="PS50862"/>
    </source>
</evidence>
<evidence type="ECO:0000256" key="12">
    <source>
        <dbReference type="PIRSR" id="PIRSR001549-1"/>
    </source>
</evidence>
<protein>
    <recommendedName>
        <fullName evidence="11">Histidine--tRNA ligase</fullName>
        <ecNumber evidence="11">6.1.1.21</ecNumber>
    </recommendedName>
    <alternativeName>
        <fullName evidence="11">Histidyl-tRNA synthetase</fullName>
        <shortName evidence="11">HisRS</shortName>
    </alternativeName>
</protein>
<dbReference type="SUPFAM" id="SSF55681">
    <property type="entry name" value="Class II aaRS and biotin synthetases"/>
    <property type="match status" value="1"/>
</dbReference>
<evidence type="ECO:0000256" key="5">
    <source>
        <dbReference type="ARBA" id="ARBA00022598"/>
    </source>
</evidence>
<keyword evidence="5 11" id="KW-0436">Ligase</keyword>
<dbReference type="PANTHER" id="PTHR43707">
    <property type="entry name" value="HISTIDYL-TRNA SYNTHETASE"/>
    <property type="match status" value="1"/>
</dbReference>
<proteinExistence type="inferred from homology"/>
<comment type="caution">
    <text evidence="14">The sequence shown here is derived from an EMBL/GenBank/DDBJ whole genome shotgun (WGS) entry which is preliminary data.</text>
</comment>
<dbReference type="AlphaFoldDB" id="A0A833NBW1"/>
<evidence type="ECO:0000256" key="11">
    <source>
        <dbReference type="HAMAP-Rule" id="MF_00127"/>
    </source>
</evidence>
<comment type="similarity">
    <text evidence="2 11">Belongs to the class-II aminoacyl-tRNA synthetase family.</text>
</comment>
<feature type="binding site" evidence="12">
    <location>
        <begin position="82"/>
        <end position="84"/>
    </location>
    <ligand>
        <name>L-histidine</name>
        <dbReference type="ChEBI" id="CHEBI:57595"/>
    </ligand>
</feature>
<dbReference type="CDD" id="cd00773">
    <property type="entry name" value="HisRS-like_core"/>
    <property type="match status" value="1"/>
</dbReference>
<dbReference type="SUPFAM" id="SSF52954">
    <property type="entry name" value="Class II aaRS ABD-related"/>
    <property type="match status" value="1"/>
</dbReference>
<evidence type="ECO:0000313" key="14">
    <source>
        <dbReference type="EMBL" id="KAE8546803.1"/>
    </source>
</evidence>
<gene>
    <name evidence="11" type="primary">hisS</name>
    <name evidence="14" type="ORF">F6453_1044</name>
</gene>
<dbReference type="GO" id="GO:0005737">
    <property type="term" value="C:cytoplasm"/>
    <property type="evidence" value="ECO:0007669"/>
    <property type="project" value="UniProtKB-SubCell"/>
</dbReference>
<name>A0A833NBW1_MARNT</name>
<dbReference type="Gene3D" id="3.40.50.800">
    <property type="entry name" value="Anticodon-binding domain"/>
    <property type="match status" value="1"/>
</dbReference>
<feature type="binding site" evidence="12">
    <location>
        <position position="126"/>
    </location>
    <ligand>
        <name>L-histidine</name>
        <dbReference type="ChEBI" id="CHEBI:57595"/>
    </ligand>
</feature>
<evidence type="ECO:0000256" key="7">
    <source>
        <dbReference type="ARBA" id="ARBA00022840"/>
    </source>
</evidence>
<dbReference type="FunFam" id="3.30.930.10:FF:000005">
    <property type="entry name" value="Histidine--tRNA ligase"/>
    <property type="match status" value="1"/>
</dbReference>
<comment type="subunit">
    <text evidence="3 11">Homodimer.</text>
</comment>
<evidence type="ECO:0000256" key="10">
    <source>
        <dbReference type="ARBA" id="ARBA00047639"/>
    </source>
</evidence>
<comment type="subcellular location">
    <subcellularLocation>
        <location evidence="1 11">Cytoplasm</location>
    </subcellularLocation>
</comment>
<dbReference type="GO" id="GO:0006427">
    <property type="term" value="P:histidyl-tRNA aminoacylation"/>
    <property type="evidence" value="ECO:0007669"/>
    <property type="project" value="UniProtKB-UniRule"/>
</dbReference>
<dbReference type="InterPro" id="IPR041715">
    <property type="entry name" value="HisRS-like_core"/>
</dbReference>
<feature type="binding site" evidence="12">
    <location>
        <position position="258"/>
    </location>
    <ligand>
        <name>L-histidine</name>
        <dbReference type="ChEBI" id="CHEBI:57595"/>
    </ligand>
</feature>
<dbReference type="InterPro" id="IPR006195">
    <property type="entry name" value="aa-tRNA-synth_II"/>
</dbReference>
<dbReference type="InterPro" id="IPR036621">
    <property type="entry name" value="Anticodon-bd_dom_sf"/>
</dbReference>
<dbReference type="PANTHER" id="PTHR43707:SF1">
    <property type="entry name" value="HISTIDINE--TRNA LIGASE, MITOCHONDRIAL-RELATED"/>
    <property type="match status" value="1"/>
</dbReference>
<dbReference type="EC" id="6.1.1.21" evidence="11"/>
<reference evidence="14 15" key="1">
    <citation type="submission" date="2019-10" db="EMBL/GenBank/DDBJ databases">
        <title>Draft genome sequence of Marinobacter hydrocarbonoclasticus NCT7M from the microbiome of the marine copepod.</title>
        <authorList>
            <person name="Nuttall R."/>
            <person name="Sharma G."/>
            <person name="Moisander P."/>
        </authorList>
    </citation>
    <scope>NUCLEOTIDE SEQUENCE [LARGE SCALE GENOMIC DNA]</scope>
    <source>
        <strain evidence="14 15">NCT7M</strain>
    </source>
</reference>
<evidence type="ECO:0000256" key="2">
    <source>
        <dbReference type="ARBA" id="ARBA00008226"/>
    </source>
</evidence>
<keyword evidence="8 11" id="KW-0648">Protein biosynthesis</keyword>
<keyword evidence="7 11" id="KW-0067">ATP-binding</keyword>
<accession>A0A833NBW1</accession>
<dbReference type="InterPro" id="IPR004154">
    <property type="entry name" value="Anticodon-bd"/>
</dbReference>
<dbReference type="InterPro" id="IPR033656">
    <property type="entry name" value="HisRS_anticodon"/>
</dbReference>
<feature type="domain" description="Aminoacyl-transfer RNA synthetases class-II family profile" evidence="13">
    <location>
        <begin position="1"/>
        <end position="343"/>
    </location>
</feature>
<dbReference type="Pfam" id="PF13393">
    <property type="entry name" value="tRNA-synt_His"/>
    <property type="match status" value="1"/>
</dbReference>
<dbReference type="NCBIfam" id="TIGR00442">
    <property type="entry name" value="hisS"/>
    <property type="match status" value="1"/>
</dbReference>
<dbReference type="EMBL" id="WBMP01000003">
    <property type="protein sequence ID" value="KAE8546803.1"/>
    <property type="molecule type" value="Genomic_DNA"/>
</dbReference>
<dbReference type="HAMAP" id="MF_00127">
    <property type="entry name" value="His_tRNA_synth"/>
    <property type="match status" value="1"/>
</dbReference>
<evidence type="ECO:0000256" key="9">
    <source>
        <dbReference type="ARBA" id="ARBA00023146"/>
    </source>
</evidence>
<organism evidence="14 15">
    <name type="scientific">Marinobacter nauticus</name>
    <name type="common">Marinobacter hydrocarbonoclasticus</name>
    <name type="synonym">Marinobacter aquaeolei</name>
    <dbReference type="NCBI Taxonomy" id="2743"/>
    <lineage>
        <taxon>Bacteria</taxon>
        <taxon>Pseudomonadati</taxon>
        <taxon>Pseudomonadota</taxon>
        <taxon>Gammaproteobacteria</taxon>
        <taxon>Pseudomonadales</taxon>
        <taxon>Marinobacteraceae</taxon>
        <taxon>Marinobacter</taxon>
    </lineage>
</organism>
<keyword evidence="6 11" id="KW-0547">Nucleotide-binding</keyword>
<dbReference type="PROSITE" id="PS50862">
    <property type="entry name" value="AA_TRNA_LIGASE_II"/>
    <property type="match status" value="1"/>
</dbReference>
<comment type="catalytic activity">
    <reaction evidence="10 11">
        <text>tRNA(His) + L-histidine + ATP = L-histidyl-tRNA(His) + AMP + diphosphate + H(+)</text>
        <dbReference type="Rhea" id="RHEA:17313"/>
        <dbReference type="Rhea" id="RHEA-COMP:9665"/>
        <dbReference type="Rhea" id="RHEA-COMP:9689"/>
        <dbReference type="ChEBI" id="CHEBI:15378"/>
        <dbReference type="ChEBI" id="CHEBI:30616"/>
        <dbReference type="ChEBI" id="CHEBI:33019"/>
        <dbReference type="ChEBI" id="CHEBI:57595"/>
        <dbReference type="ChEBI" id="CHEBI:78442"/>
        <dbReference type="ChEBI" id="CHEBI:78527"/>
        <dbReference type="ChEBI" id="CHEBI:456215"/>
        <dbReference type="EC" id="6.1.1.21"/>
    </reaction>
</comment>
<dbReference type="Gene3D" id="3.30.930.10">
    <property type="entry name" value="Bira Bifunctional Protein, Domain 2"/>
    <property type="match status" value="1"/>
</dbReference>
<feature type="binding site" evidence="12">
    <location>
        <position position="130"/>
    </location>
    <ligand>
        <name>L-histidine</name>
        <dbReference type="ChEBI" id="CHEBI:57595"/>
    </ligand>
</feature>
<dbReference type="InterPro" id="IPR015807">
    <property type="entry name" value="His-tRNA-ligase"/>
</dbReference>
<evidence type="ECO:0000256" key="3">
    <source>
        <dbReference type="ARBA" id="ARBA00011738"/>
    </source>
</evidence>
<dbReference type="PIRSF" id="PIRSF001549">
    <property type="entry name" value="His-tRNA_synth"/>
    <property type="match status" value="1"/>
</dbReference>
<feature type="binding site" evidence="12">
    <location>
        <position position="112"/>
    </location>
    <ligand>
        <name>L-histidine</name>
        <dbReference type="ChEBI" id="CHEBI:57595"/>
    </ligand>
</feature>
<feature type="binding site" evidence="12">
    <location>
        <begin position="262"/>
        <end position="263"/>
    </location>
    <ligand>
        <name>L-histidine</name>
        <dbReference type="ChEBI" id="CHEBI:57595"/>
    </ligand>
</feature>
<evidence type="ECO:0000313" key="15">
    <source>
        <dbReference type="Proteomes" id="UP000469950"/>
    </source>
</evidence>
<evidence type="ECO:0000256" key="6">
    <source>
        <dbReference type="ARBA" id="ARBA00022741"/>
    </source>
</evidence>
<dbReference type="GO" id="GO:0005524">
    <property type="term" value="F:ATP binding"/>
    <property type="evidence" value="ECO:0007669"/>
    <property type="project" value="UniProtKB-UniRule"/>
</dbReference>
<keyword evidence="4 11" id="KW-0963">Cytoplasm</keyword>
<keyword evidence="9 11" id="KW-0030">Aminoacyl-tRNA synthetase</keyword>
<dbReference type="CDD" id="cd00859">
    <property type="entry name" value="HisRS_anticodon"/>
    <property type="match status" value="1"/>
</dbReference>